<gene>
    <name evidence="2" type="ORF">NDU88_006413</name>
</gene>
<keyword evidence="3" id="KW-1185">Reference proteome</keyword>
<dbReference type="AlphaFoldDB" id="A0AAV7QHH9"/>
<protein>
    <submittedName>
        <fullName evidence="2">Uncharacterized protein</fullName>
    </submittedName>
</protein>
<reference evidence="2" key="1">
    <citation type="journal article" date="2022" name="bioRxiv">
        <title>Sequencing and chromosome-scale assembly of the giantPleurodeles waltlgenome.</title>
        <authorList>
            <person name="Brown T."/>
            <person name="Elewa A."/>
            <person name="Iarovenko S."/>
            <person name="Subramanian E."/>
            <person name="Araus A.J."/>
            <person name="Petzold A."/>
            <person name="Susuki M."/>
            <person name="Suzuki K.-i.T."/>
            <person name="Hayashi T."/>
            <person name="Toyoda A."/>
            <person name="Oliveira C."/>
            <person name="Osipova E."/>
            <person name="Leigh N.D."/>
            <person name="Simon A."/>
            <person name="Yun M.H."/>
        </authorList>
    </citation>
    <scope>NUCLEOTIDE SEQUENCE</scope>
    <source>
        <strain evidence="2">20211129_DDA</strain>
        <tissue evidence="2">Liver</tissue>
    </source>
</reference>
<sequence length="101" mass="11709">FPTQGQGTGTERQRKRNRAAKAGRKKRSSYNNSNDYKSTQSSTMTVANLSNRILNNEEESLLALGLSFCPTNNFDYVQTRIDLFHFTRKLKLKKWYKNKVT</sequence>
<feature type="non-terminal residue" evidence="2">
    <location>
        <position position="101"/>
    </location>
</feature>
<evidence type="ECO:0000256" key="1">
    <source>
        <dbReference type="SAM" id="MobiDB-lite"/>
    </source>
</evidence>
<accession>A0AAV7QHH9</accession>
<feature type="non-terminal residue" evidence="2">
    <location>
        <position position="1"/>
    </location>
</feature>
<comment type="caution">
    <text evidence="2">The sequence shown here is derived from an EMBL/GenBank/DDBJ whole genome shotgun (WGS) entry which is preliminary data.</text>
</comment>
<dbReference type="Proteomes" id="UP001066276">
    <property type="component" value="Chromosome 6"/>
</dbReference>
<feature type="region of interest" description="Disordered" evidence="1">
    <location>
        <begin position="1"/>
        <end position="43"/>
    </location>
</feature>
<evidence type="ECO:0000313" key="2">
    <source>
        <dbReference type="EMBL" id="KAJ1140052.1"/>
    </source>
</evidence>
<dbReference type="EMBL" id="JANPWB010000010">
    <property type="protein sequence ID" value="KAJ1140052.1"/>
    <property type="molecule type" value="Genomic_DNA"/>
</dbReference>
<feature type="compositionally biased region" description="Basic residues" evidence="1">
    <location>
        <begin position="13"/>
        <end position="28"/>
    </location>
</feature>
<name>A0AAV7QHH9_PLEWA</name>
<proteinExistence type="predicted"/>
<organism evidence="2 3">
    <name type="scientific">Pleurodeles waltl</name>
    <name type="common">Iberian ribbed newt</name>
    <dbReference type="NCBI Taxonomy" id="8319"/>
    <lineage>
        <taxon>Eukaryota</taxon>
        <taxon>Metazoa</taxon>
        <taxon>Chordata</taxon>
        <taxon>Craniata</taxon>
        <taxon>Vertebrata</taxon>
        <taxon>Euteleostomi</taxon>
        <taxon>Amphibia</taxon>
        <taxon>Batrachia</taxon>
        <taxon>Caudata</taxon>
        <taxon>Salamandroidea</taxon>
        <taxon>Salamandridae</taxon>
        <taxon>Pleurodelinae</taxon>
        <taxon>Pleurodeles</taxon>
    </lineage>
</organism>
<evidence type="ECO:0000313" key="3">
    <source>
        <dbReference type="Proteomes" id="UP001066276"/>
    </source>
</evidence>
<feature type="compositionally biased region" description="Polar residues" evidence="1">
    <location>
        <begin position="29"/>
        <end position="43"/>
    </location>
</feature>